<gene>
    <name evidence="2" type="ORF">VOLCADRAFT_98863</name>
</gene>
<sequence length="906" mass="98825">MFWSSAPQHMERHRRCRGLAQTGRLICISTAIIICWVMLQDAAGGTCMQPAMEVLESGVHVAAKQSAEALRTDEPLLHHQGSQDTAAATRPWLGERSLMSEDAGPPPSDSDPQSHPYATVPTSPNESCRLCIKIEVVPPAVEMVGFQLKLDEERCAQAASNIATAMGNIKGIGLRNYNSTDVLKKPFKLKACDPGDTAATGARMHPYMTVCGAYFRRPHVIEAVSKRLANGLLQRFVDELLPEWCPPRSAAPYNFTASVVAPRQEERSCFYSFQRRSSCISRSPQAPKQPLIWRPRQPPNRPPRPPSPEPDFFYQPPPPPSPPPSPPGPPPSPRPPAPRPPSPPPPPPPPRPPPPWPYPPPPYVDLVCIRLAYDGLKLLNESTTCGGESGACLWNLMYTVFNHGIYALNTRGIAHTWTNRYCGDNDIVLCSPIFVNDTSRALDALSLALPKIFDDIFPPGRRFSCFEPGSNPNADATQWRLLLGCLRPDSPTIPFKVTGVQVVQDLALPRGLQTPPPACFSIDLKPLPTEPLQPRNDGCSNTTQLRGLILMVDPSVKARDSMYIIYRSAWVDRPADNSYDSLLWNQLPWNVSAPGYLSVLQDTPSDWGLLQSVVVNAANGNNLPVDWSQRMCTSSDVMFCTDIATDEFSRLANVLSGVMPQVLKALCDRAGTQLAYYKSVRLWYGGNPLVGAQQIERLDFGNCLAQPPPSLMSPPPRPLVPLPCVYGSNASSVGPLRLRREVQIESNISIQGVALGRSIPCFALEVASNSSTTPPNACNANRLTGLIFRASDTAKSALKSIIFRTALGDRQAAAVPPWNTLPGSSSSSSNITVLNTLAVSEAFIKEFPPLWTVDQVRSQSAVGRARVCLDIEPKLLRDFCMGDTCTVHLYYSASCCPADSAVAPAV</sequence>
<evidence type="ECO:0008006" key="4">
    <source>
        <dbReference type="Google" id="ProtNLM"/>
    </source>
</evidence>
<accession>D8UGH1</accession>
<dbReference type="KEGG" id="vcn:VOLCADRAFT_98863"/>
<organism evidence="3">
    <name type="scientific">Volvox carteri f. nagariensis</name>
    <dbReference type="NCBI Taxonomy" id="3068"/>
    <lineage>
        <taxon>Eukaryota</taxon>
        <taxon>Viridiplantae</taxon>
        <taxon>Chlorophyta</taxon>
        <taxon>core chlorophytes</taxon>
        <taxon>Chlorophyceae</taxon>
        <taxon>CS clade</taxon>
        <taxon>Chlamydomonadales</taxon>
        <taxon>Volvocaceae</taxon>
        <taxon>Volvox</taxon>
    </lineage>
</organism>
<protein>
    <recommendedName>
        <fullName evidence="4">Pherophorin domain-containing protein</fullName>
    </recommendedName>
</protein>
<evidence type="ECO:0000256" key="1">
    <source>
        <dbReference type="SAM" id="MobiDB-lite"/>
    </source>
</evidence>
<dbReference type="GeneID" id="9620808"/>
<evidence type="ECO:0000313" key="3">
    <source>
        <dbReference type="Proteomes" id="UP000001058"/>
    </source>
</evidence>
<reference evidence="2 3" key="1">
    <citation type="journal article" date="2010" name="Science">
        <title>Genomic analysis of organismal complexity in the multicellular green alga Volvox carteri.</title>
        <authorList>
            <person name="Prochnik S.E."/>
            <person name="Umen J."/>
            <person name="Nedelcu A.M."/>
            <person name="Hallmann A."/>
            <person name="Miller S.M."/>
            <person name="Nishii I."/>
            <person name="Ferris P."/>
            <person name="Kuo A."/>
            <person name="Mitros T."/>
            <person name="Fritz-Laylin L.K."/>
            <person name="Hellsten U."/>
            <person name="Chapman J."/>
            <person name="Simakov O."/>
            <person name="Rensing S.A."/>
            <person name="Terry A."/>
            <person name="Pangilinan J."/>
            <person name="Kapitonov V."/>
            <person name="Jurka J."/>
            <person name="Salamov A."/>
            <person name="Shapiro H."/>
            <person name="Schmutz J."/>
            <person name="Grimwood J."/>
            <person name="Lindquist E."/>
            <person name="Lucas S."/>
            <person name="Grigoriev I.V."/>
            <person name="Schmitt R."/>
            <person name="Kirk D."/>
            <person name="Rokhsar D.S."/>
        </authorList>
    </citation>
    <scope>NUCLEOTIDE SEQUENCE [LARGE SCALE GENOMIC DNA]</scope>
    <source>
        <strain evidence="3">f. Nagariensis / Eve</strain>
    </source>
</reference>
<feature type="compositionally biased region" description="Pro residues" evidence="1">
    <location>
        <begin position="296"/>
        <end position="349"/>
    </location>
</feature>
<dbReference type="Proteomes" id="UP000001058">
    <property type="component" value="Unassembled WGS sequence"/>
</dbReference>
<dbReference type="InParanoid" id="D8UGH1"/>
<dbReference type="PANTHER" id="PTHR24216:SF65">
    <property type="entry name" value="PAXILLIN-LIKE PROTEIN 1"/>
    <property type="match status" value="1"/>
</dbReference>
<dbReference type="AlphaFoldDB" id="D8UGH1"/>
<dbReference type="OrthoDB" id="561780at2759"/>
<proteinExistence type="predicted"/>
<evidence type="ECO:0000313" key="2">
    <source>
        <dbReference type="EMBL" id="EFJ41174.1"/>
    </source>
</evidence>
<feature type="region of interest" description="Disordered" evidence="1">
    <location>
        <begin position="280"/>
        <end position="349"/>
    </location>
</feature>
<dbReference type="RefSeq" id="XP_002957742.1">
    <property type="nucleotide sequence ID" value="XM_002957696.1"/>
</dbReference>
<keyword evidence="3" id="KW-1185">Reference proteome</keyword>
<name>D8UGH1_VOLCA</name>
<dbReference type="STRING" id="3068.D8UGH1"/>
<dbReference type="PANTHER" id="PTHR24216">
    <property type="entry name" value="PAXILLIN-RELATED"/>
    <property type="match status" value="1"/>
</dbReference>
<dbReference type="PRINTS" id="PR01217">
    <property type="entry name" value="PRICHEXTENSN"/>
</dbReference>
<feature type="region of interest" description="Disordered" evidence="1">
    <location>
        <begin position="97"/>
        <end position="124"/>
    </location>
</feature>
<dbReference type="EMBL" id="GL378399">
    <property type="protein sequence ID" value="EFJ41174.1"/>
    <property type="molecule type" value="Genomic_DNA"/>
</dbReference>